<dbReference type="SUPFAM" id="SSF52540">
    <property type="entry name" value="P-loop containing nucleoside triphosphate hydrolases"/>
    <property type="match status" value="1"/>
</dbReference>
<dbReference type="Proteomes" id="UP000199074">
    <property type="component" value="Unassembled WGS sequence"/>
</dbReference>
<gene>
    <name evidence="2" type="ORF">SAMN05216456_1580</name>
</gene>
<keyword evidence="3" id="KW-1185">Reference proteome</keyword>
<name>A0A1I7NC26_9HYPH</name>
<organism evidence="2 3">
    <name type="scientific">Devosia crocina</name>
    <dbReference type="NCBI Taxonomy" id="429728"/>
    <lineage>
        <taxon>Bacteria</taxon>
        <taxon>Pseudomonadati</taxon>
        <taxon>Pseudomonadota</taxon>
        <taxon>Alphaproteobacteria</taxon>
        <taxon>Hyphomicrobiales</taxon>
        <taxon>Devosiaceae</taxon>
        <taxon>Devosia</taxon>
    </lineage>
</organism>
<feature type="domain" description="AAA+ ATPase" evidence="1">
    <location>
        <begin position="36"/>
        <end position="319"/>
    </location>
</feature>
<dbReference type="EMBL" id="FPCK01000001">
    <property type="protein sequence ID" value="SFV32234.1"/>
    <property type="molecule type" value="Genomic_DNA"/>
</dbReference>
<protein>
    <recommendedName>
        <fullName evidence="1">AAA+ ATPase domain-containing protein</fullName>
    </recommendedName>
</protein>
<dbReference type="InterPro" id="IPR033186">
    <property type="entry name" value="HerA_C"/>
</dbReference>
<evidence type="ECO:0000313" key="3">
    <source>
        <dbReference type="Proteomes" id="UP000199074"/>
    </source>
</evidence>
<accession>A0A1I7NC26</accession>
<sequence>MTAHSELPSLATEIADAVDIGVTASGEAVALPLRFANRHGLITGATGTGKSTSLQRLAEEFSAAGVPVFAADVKGDLSGIATATPVKFWDVFGAKGYPIKTSVQEMGAVLLSRMLNLNETQAGTLAIALKKAEDDQNYLLGLDDLRWALVEMQDKREEVCQKYGNVTASSIATIQRNILTLEAQGGEKLFGEPPFDITGLLQTVDGRGTVNLLHADQLMEAPKLYGVLIYWLLTELFRKLPEVGDLDKPKLVFFFDEAHLLFRDAPKHLLESVERVVRLVRSKGVGVYFVTQSPADVPDGVLAQLGNRIQHALRAYTPKEQRFVKAAARAFRPNPAIDVEKAVLEMGVGEALVSTLLADGVPSPVERVKVAKPAGQLGPISDLEREIINGVLPAELPDQARQFENRQRAARGLDTVPAATGEAVSMDKVLAPLRGAPTARWSMLPRLVFGVICLVASAGMLWQAGVS</sequence>
<dbReference type="STRING" id="429728.SAMN05216456_1580"/>
<proteinExistence type="predicted"/>
<dbReference type="InterPro" id="IPR027417">
    <property type="entry name" value="P-loop_NTPase"/>
</dbReference>
<dbReference type="PANTHER" id="PTHR30121:SF6">
    <property type="entry name" value="SLR6007 PROTEIN"/>
    <property type="match status" value="1"/>
</dbReference>
<dbReference type="Pfam" id="PF05872">
    <property type="entry name" value="HerA_C"/>
    <property type="match status" value="1"/>
</dbReference>
<dbReference type="InterPro" id="IPR003593">
    <property type="entry name" value="AAA+_ATPase"/>
</dbReference>
<evidence type="ECO:0000313" key="2">
    <source>
        <dbReference type="EMBL" id="SFV32234.1"/>
    </source>
</evidence>
<reference evidence="2 3" key="1">
    <citation type="submission" date="2016-10" db="EMBL/GenBank/DDBJ databases">
        <authorList>
            <person name="de Groot N.N."/>
        </authorList>
    </citation>
    <scope>NUCLEOTIDE SEQUENCE [LARGE SCALE GENOMIC DNA]</scope>
    <source>
        <strain evidence="2 3">IPL20</strain>
    </source>
</reference>
<dbReference type="SMART" id="SM00382">
    <property type="entry name" value="AAA"/>
    <property type="match status" value="1"/>
</dbReference>
<dbReference type="Gene3D" id="3.40.50.300">
    <property type="entry name" value="P-loop containing nucleotide triphosphate hydrolases"/>
    <property type="match status" value="2"/>
</dbReference>
<evidence type="ECO:0000259" key="1">
    <source>
        <dbReference type="SMART" id="SM00382"/>
    </source>
</evidence>
<dbReference type="InterPro" id="IPR051162">
    <property type="entry name" value="T4SS_component"/>
</dbReference>
<dbReference type="AlphaFoldDB" id="A0A1I7NC26"/>
<dbReference type="PANTHER" id="PTHR30121">
    <property type="entry name" value="UNCHARACTERIZED PROTEIN YJGR-RELATED"/>
    <property type="match status" value="1"/>
</dbReference>